<dbReference type="InterPro" id="IPR022998">
    <property type="entry name" value="ThiamineP_synth_TenI"/>
</dbReference>
<dbReference type="InterPro" id="IPR013785">
    <property type="entry name" value="Aldolase_TIM"/>
</dbReference>
<evidence type="ECO:0000256" key="7">
    <source>
        <dbReference type="ARBA" id="ARBA00047851"/>
    </source>
</evidence>
<keyword evidence="2 9" id="KW-0808">Transferase</keyword>
<feature type="binding site" evidence="9">
    <location>
        <position position="130"/>
    </location>
    <ligand>
        <name>4-amino-2-methyl-5-(diphosphooxymethyl)pyrimidine</name>
        <dbReference type="ChEBI" id="CHEBI:57841"/>
    </ligand>
</feature>
<feature type="binding site" evidence="9">
    <location>
        <begin position="178"/>
        <end position="179"/>
    </location>
    <ligand>
        <name>2-[(2R,5Z)-2-carboxy-4-methylthiazol-5(2H)-ylidene]ethyl phosphate</name>
        <dbReference type="ChEBI" id="CHEBI:62899"/>
    </ligand>
</feature>
<evidence type="ECO:0000256" key="8">
    <source>
        <dbReference type="ARBA" id="ARBA00047883"/>
    </source>
</evidence>
<evidence type="ECO:0000256" key="10">
    <source>
        <dbReference type="RuleBase" id="RU003826"/>
    </source>
</evidence>
<feature type="binding site" evidence="9">
    <location>
        <position position="63"/>
    </location>
    <ligand>
        <name>Mg(2+)</name>
        <dbReference type="ChEBI" id="CHEBI:18420"/>
    </ligand>
</feature>
<comment type="pathway">
    <text evidence="1 9 11">Cofactor biosynthesis; thiamine diphosphate biosynthesis; thiamine phosphate from 4-amino-2-methyl-5-diphosphomethylpyrimidine and 4-methyl-5-(2-phosphoethyl)-thiazole: step 1/1.</text>
</comment>
<dbReference type="Pfam" id="PF02581">
    <property type="entry name" value="TMP-TENI"/>
    <property type="match status" value="1"/>
</dbReference>
<feature type="binding site" evidence="9">
    <location>
        <begin position="127"/>
        <end position="129"/>
    </location>
    <ligand>
        <name>2-[(2R,5Z)-2-carboxy-4-methylthiazol-5(2H)-ylidene]ethyl phosphate</name>
        <dbReference type="ChEBI" id="CHEBI:62899"/>
    </ligand>
</feature>
<dbReference type="EMBL" id="FQZZ01000011">
    <property type="protein sequence ID" value="SHK85269.1"/>
    <property type="molecule type" value="Genomic_DNA"/>
</dbReference>
<feature type="binding site" evidence="9">
    <location>
        <position position="62"/>
    </location>
    <ligand>
        <name>4-amino-2-methyl-5-(diphosphooxymethyl)pyrimidine</name>
        <dbReference type="ChEBI" id="CHEBI:57841"/>
    </ligand>
</feature>
<evidence type="ECO:0000256" key="1">
    <source>
        <dbReference type="ARBA" id="ARBA00005165"/>
    </source>
</evidence>
<reference evidence="13 14" key="1">
    <citation type="submission" date="2016-11" db="EMBL/GenBank/DDBJ databases">
        <authorList>
            <person name="Varghese N."/>
            <person name="Submissions S."/>
        </authorList>
    </citation>
    <scope>NUCLEOTIDE SEQUENCE [LARGE SCALE GENOMIC DNA]</scope>
    <source>
        <strain evidence="13 14">DSM 29620</strain>
    </source>
</reference>
<comment type="catalytic activity">
    <reaction evidence="7 9 10">
        <text>2-(2-carboxy-4-methylthiazol-5-yl)ethyl phosphate + 4-amino-2-methyl-5-(diphosphooxymethyl)pyrimidine + 2 H(+) = thiamine phosphate + CO2 + diphosphate</text>
        <dbReference type="Rhea" id="RHEA:47848"/>
        <dbReference type="ChEBI" id="CHEBI:15378"/>
        <dbReference type="ChEBI" id="CHEBI:16526"/>
        <dbReference type="ChEBI" id="CHEBI:33019"/>
        <dbReference type="ChEBI" id="CHEBI:37575"/>
        <dbReference type="ChEBI" id="CHEBI:57841"/>
        <dbReference type="ChEBI" id="CHEBI:62890"/>
        <dbReference type="EC" id="2.5.1.3"/>
    </reaction>
</comment>
<evidence type="ECO:0000313" key="13">
    <source>
        <dbReference type="EMBL" id="SHK85269.1"/>
    </source>
</evidence>
<comment type="catalytic activity">
    <reaction evidence="6 9 10">
        <text>4-methyl-5-(2-phosphooxyethyl)-thiazole + 4-amino-2-methyl-5-(diphosphooxymethyl)pyrimidine + H(+) = thiamine phosphate + diphosphate</text>
        <dbReference type="Rhea" id="RHEA:22328"/>
        <dbReference type="ChEBI" id="CHEBI:15378"/>
        <dbReference type="ChEBI" id="CHEBI:33019"/>
        <dbReference type="ChEBI" id="CHEBI:37575"/>
        <dbReference type="ChEBI" id="CHEBI:57841"/>
        <dbReference type="ChEBI" id="CHEBI:58296"/>
        <dbReference type="EC" id="2.5.1.3"/>
    </reaction>
</comment>
<gene>
    <name evidence="9" type="primary">thiE</name>
    <name evidence="13" type="ORF">SAMN05444142_11120</name>
</gene>
<dbReference type="RefSeq" id="WP_149789600.1">
    <property type="nucleotide sequence ID" value="NZ_FNIO01000012.1"/>
</dbReference>
<dbReference type="Gene3D" id="3.20.20.70">
    <property type="entry name" value="Aldolase class I"/>
    <property type="match status" value="1"/>
</dbReference>
<evidence type="ECO:0000313" key="14">
    <source>
        <dbReference type="Proteomes" id="UP000324252"/>
    </source>
</evidence>
<proteinExistence type="inferred from homology"/>
<dbReference type="GO" id="GO:0009229">
    <property type="term" value="P:thiamine diphosphate biosynthetic process"/>
    <property type="evidence" value="ECO:0007669"/>
    <property type="project" value="UniProtKB-UniRule"/>
</dbReference>
<feature type="binding site" evidence="9">
    <location>
        <position position="158"/>
    </location>
    <ligand>
        <name>2-[(2R,5Z)-2-carboxy-4-methylthiazol-5(2H)-ylidene]ethyl phosphate</name>
        <dbReference type="ChEBI" id="CHEBI:62899"/>
    </ligand>
</feature>
<dbReference type="GO" id="GO:0000287">
    <property type="term" value="F:magnesium ion binding"/>
    <property type="evidence" value="ECO:0007669"/>
    <property type="project" value="UniProtKB-UniRule"/>
</dbReference>
<dbReference type="EC" id="2.5.1.3" evidence="9"/>
<dbReference type="GO" id="GO:0009228">
    <property type="term" value="P:thiamine biosynthetic process"/>
    <property type="evidence" value="ECO:0007669"/>
    <property type="project" value="UniProtKB-KW"/>
</dbReference>
<dbReference type="Proteomes" id="UP000324252">
    <property type="component" value="Unassembled WGS sequence"/>
</dbReference>
<feature type="binding site" evidence="9">
    <location>
        <begin position="30"/>
        <end position="34"/>
    </location>
    <ligand>
        <name>4-amino-2-methyl-5-(diphosphooxymethyl)pyrimidine</name>
        <dbReference type="ChEBI" id="CHEBI:57841"/>
    </ligand>
</feature>
<evidence type="ECO:0000256" key="5">
    <source>
        <dbReference type="ARBA" id="ARBA00022977"/>
    </source>
</evidence>
<name>A0A1H0N9Q1_9RHOB</name>
<dbReference type="UniPathway" id="UPA00060">
    <property type="reaction ID" value="UER00141"/>
</dbReference>
<comment type="function">
    <text evidence="9">Condenses 4-methyl-5-(beta-hydroxyethyl)thiazole monophosphate (THZ-P) and 2-methyl-4-amino-5-hydroxymethyl pyrimidine pyrophosphate (HMP-PP) to form thiamine monophosphate (TMP).</text>
</comment>
<dbReference type="CDD" id="cd00564">
    <property type="entry name" value="TMP_TenI"/>
    <property type="match status" value="1"/>
</dbReference>
<evidence type="ECO:0000256" key="6">
    <source>
        <dbReference type="ARBA" id="ARBA00047334"/>
    </source>
</evidence>
<protein>
    <recommendedName>
        <fullName evidence="9">Thiamine-phosphate synthase</fullName>
        <shortName evidence="9">TP synthase</shortName>
        <shortName evidence="9">TPS</shortName>
        <ecNumber evidence="9">2.5.1.3</ecNumber>
    </recommendedName>
    <alternativeName>
        <fullName evidence="9">Thiamine-phosphate pyrophosphorylase</fullName>
        <shortName evidence="9">TMP pyrophosphorylase</shortName>
        <shortName evidence="9">TMP-PPase</shortName>
    </alternativeName>
</protein>
<keyword evidence="4 9" id="KW-0460">Magnesium</keyword>
<dbReference type="SUPFAM" id="SSF51391">
    <property type="entry name" value="Thiamin phosphate synthase"/>
    <property type="match status" value="1"/>
</dbReference>
<dbReference type="OrthoDB" id="9810880at2"/>
<feature type="binding site" evidence="9">
    <location>
        <position position="82"/>
    </location>
    <ligand>
        <name>Mg(2+)</name>
        <dbReference type="ChEBI" id="CHEBI:18420"/>
    </ligand>
</feature>
<evidence type="ECO:0000256" key="2">
    <source>
        <dbReference type="ARBA" id="ARBA00022679"/>
    </source>
</evidence>
<comment type="cofactor">
    <cofactor evidence="9">
        <name>Mg(2+)</name>
        <dbReference type="ChEBI" id="CHEBI:18420"/>
    </cofactor>
    <text evidence="9">Binds 1 Mg(2+) ion per subunit.</text>
</comment>
<accession>A0A1H0N9Q1</accession>
<evidence type="ECO:0000256" key="4">
    <source>
        <dbReference type="ARBA" id="ARBA00022842"/>
    </source>
</evidence>
<dbReference type="NCBIfam" id="TIGR00693">
    <property type="entry name" value="thiE"/>
    <property type="match status" value="1"/>
</dbReference>
<sequence>MSIGVYFVTPDGCDDALVRAALAGGAGMIQLRDKAATDAEMVAQARRLLPLCRAAAVPLIVNDRLEVALASGADGLHIGQGDGDPAQMRAALGPGRHLGLSIETAAQLDAMPAGAVDLIGVGPVHATATKPDHAAPLGLDGAARLIARSPVPAVAIGGVSTADIPALKRAGCAGIAVVSAIAAAPDPAAATRVLVETWRTA</sequence>
<evidence type="ECO:0000256" key="11">
    <source>
        <dbReference type="RuleBase" id="RU004253"/>
    </source>
</evidence>
<keyword evidence="14" id="KW-1185">Reference proteome</keyword>
<dbReference type="GO" id="GO:0005737">
    <property type="term" value="C:cytoplasm"/>
    <property type="evidence" value="ECO:0007669"/>
    <property type="project" value="TreeGrafter"/>
</dbReference>
<organism evidence="13 14">
    <name type="scientific">Lutimaribacter pacificus</name>
    <dbReference type="NCBI Taxonomy" id="391948"/>
    <lineage>
        <taxon>Bacteria</taxon>
        <taxon>Pseudomonadati</taxon>
        <taxon>Pseudomonadota</taxon>
        <taxon>Alphaproteobacteria</taxon>
        <taxon>Rhodobacterales</taxon>
        <taxon>Roseobacteraceae</taxon>
        <taxon>Lutimaribacter</taxon>
    </lineage>
</organism>
<dbReference type="InterPro" id="IPR034291">
    <property type="entry name" value="TMP_synthase"/>
</dbReference>
<dbReference type="PANTHER" id="PTHR20857:SF15">
    <property type="entry name" value="THIAMINE-PHOSPHATE SYNTHASE"/>
    <property type="match status" value="1"/>
</dbReference>
<dbReference type="InterPro" id="IPR036206">
    <property type="entry name" value="ThiamineP_synth_sf"/>
</dbReference>
<dbReference type="GO" id="GO:0004789">
    <property type="term" value="F:thiamine-phosphate diphosphorylase activity"/>
    <property type="evidence" value="ECO:0007669"/>
    <property type="project" value="UniProtKB-UniRule"/>
</dbReference>
<feature type="domain" description="Thiamine phosphate synthase/TenI" evidence="12">
    <location>
        <begin position="5"/>
        <end position="181"/>
    </location>
</feature>
<comment type="similarity">
    <text evidence="9 10">Belongs to the thiamine-phosphate synthase family.</text>
</comment>
<dbReference type="AlphaFoldDB" id="A0A1H0N9Q1"/>
<keyword evidence="5 9" id="KW-0784">Thiamine biosynthesis</keyword>
<evidence type="ECO:0000259" key="12">
    <source>
        <dbReference type="Pfam" id="PF02581"/>
    </source>
</evidence>
<dbReference type="PANTHER" id="PTHR20857">
    <property type="entry name" value="THIAMINE-PHOSPHATE PYROPHOSPHORYLASE"/>
    <property type="match status" value="1"/>
</dbReference>
<comment type="catalytic activity">
    <reaction evidence="8 9 10">
        <text>2-[(2R,5Z)-2-carboxy-4-methylthiazol-5(2H)-ylidene]ethyl phosphate + 4-amino-2-methyl-5-(diphosphooxymethyl)pyrimidine + 2 H(+) = thiamine phosphate + CO2 + diphosphate</text>
        <dbReference type="Rhea" id="RHEA:47844"/>
        <dbReference type="ChEBI" id="CHEBI:15378"/>
        <dbReference type="ChEBI" id="CHEBI:16526"/>
        <dbReference type="ChEBI" id="CHEBI:33019"/>
        <dbReference type="ChEBI" id="CHEBI:37575"/>
        <dbReference type="ChEBI" id="CHEBI:57841"/>
        <dbReference type="ChEBI" id="CHEBI:62899"/>
        <dbReference type="EC" id="2.5.1.3"/>
    </reaction>
</comment>
<feature type="binding site" evidence="9">
    <location>
        <position position="101"/>
    </location>
    <ligand>
        <name>4-amino-2-methyl-5-(diphosphooxymethyl)pyrimidine</name>
        <dbReference type="ChEBI" id="CHEBI:57841"/>
    </ligand>
</feature>
<evidence type="ECO:0000256" key="9">
    <source>
        <dbReference type="HAMAP-Rule" id="MF_00097"/>
    </source>
</evidence>
<evidence type="ECO:0000256" key="3">
    <source>
        <dbReference type="ARBA" id="ARBA00022723"/>
    </source>
</evidence>
<dbReference type="HAMAP" id="MF_00097">
    <property type="entry name" value="TMP_synthase"/>
    <property type="match status" value="1"/>
</dbReference>
<keyword evidence="3 9" id="KW-0479">Metal-binding</keyword>